<dbReference type="GO" id="GO:0005886">
    <property type="term" value="C:plasma membrane"/>
    <property type="evidence" value="ECO:0007669"/>
    <property type="project" value="TreeGrafter"/>
</dbReference>
<dbReference type="FunFam" id="1.10.1070.11:FF:000001">
    <property type="entry name" value="Phosphatidylinositol 4,5-bisphosphate 3-kinase catalytic subunit"/>
    <property type="match status" value="1"/>
</dbReference>
<dbReference type="CDD" id="cd00891">
    <property type="entry name" value="PI3Kc"/>
    <property type="match status" value="1"/>
</dbReference>
<dbReference type="PROSITE" id="PS51545">
    <property type="entry name" value="PIK_HELICAL"/>
    <property type="match status" value="1"/>
</dbReference>
<dbReference type="GO" id="GO:0016303">
    <property type="term" value="F:1-phosphatidylinositol-3-kinase activity"/>
    <property type="evidence" value="ECO:0007669"/>
    <property type="project" value="UniProtKB-EC"/>
</dbReference>
<dbReference type="GO" id="GO:0005524">
    <property type="term" value="F:ATP binding"/>
    <property type="evidence" value="ECO:0007669"/>
    <property type="project" value="UniProtKB-UniRule"/>
</dbReference>
<dbReference type="SUPFAM" id="SSF48371">
    <property type="entry name" value="ARM repeat"/>
    <property type="match status" value="1"/>
</dbReference>
<dbReference type="GO" id="GO:0005737">
    <property type="term" value="C:cytoplasm"/>
    <property type="evidence" value="ECO:0007669"/>
    <property type="project" value="TreeGrafter"/>
</dbReference>
<dbReference type="PROSITE" id="PS51547">
    <property type="entry name" value="C2_PI3K"/>
    <property type="match status" value="1"/>
</dbReference>
<dbReference type="GO" id="GO:0032060">
    <property type="term" value="P:bleb assembly"/>
    <property type="evidence" value="ECO:0007669"/>
    <property type="project" value="UniProtKB-ARBA"/>
</dbReference>
<dbReference type="InterPro" id="IPR029071">
    <property type="entry name" value="Ubiquitin-like_domsf"/>
</dbReference>
<dbReference type="SMART" id="SM00146">
    <property type="entry name" value="PI3Kc"/>
    <property type="match status" value="1"/>
</dbReference>
<dbReference type="InterPro" id="IPR036940">
    <property type="entry name" value="PI3/4_kinase_cat_sf"/>
</dbReference>
<evidence type="ECO:0000256" key="5">
    <source>
        <dbReference type="ARBA" id="ARBA00022777"/>
    </source>
</evidence>
<evidence type="ECO:0000256" key="7">
    <source>
        <dbReference type="PROSITE-ProRule" id="PRU00880"/>
    </source>
</evidence>
<evidence type="ECO:0000256" key="1">
    <source>
        <dbReference type="ARBA" id="ARBA00001498"/>
    </source>
</evidence>
<keyword evidence="3 12" id="KW-0808">Transferase</keyword>
<dbReference type="PROSITE" id="PS00916">
    <property type="entry name" value="PI3_4_KINASE_2"/>
    <property type="match status" value="1"/>
</dbReference>
<dbReference type="Gene3D" id="3.10.20.90">
    <property type="entry name" value="Phosphatidylinositol 3-kinase Catalytic Subunit, Chain A, domain 1"/>
    <property type="match status" value="1"/>
</dbReference>
<dbReference type="VEuPathDB" id="AmoebaDB:EIN_133870"/>
<dbReference type="PANTHER" id="PTHR10048">
    <property type="entry name" value="PHOSPHATIDYLINOSITOL KINASE"/>
    <property type="match status" value="1"/>
</dbReference>
<dbReference type="PANTHER" id="PTHR10048:SF14">
    <property type="entry name" value="LD28067P"/>
    <property type="match status" value="1"/>
</dbReference>
<dbReference type="InterPro" id="IPR042236">
    <property type="entry name" value="PI3K_accessory_sf"/>
</dbReference>
<dbReference type="Pfam" id="PF00454">
    <property type="entry name" value="PI3_PI4_kinase"/>
    <property type="match status" value="1"/>
</dbReference>
<dbReference type="Gene3D" id="1.10.1070.11">
    <property type="entry name" value="Phosphatidylinositol 3-/4-kinase, catalytic domain"/>
    <property type="match status" value="1"/>
</dbReference>
<dbReference type="OrthoDB" id="67688at2759"/>
<keyword evidence="4" id="KW-0547">Nucleotide-binding</keyword>
<dbReference type="GO" id="GO:0043491">
    <property type="term" value="P:phosphatidylinositol 3-kinase/protein kinase B signal transduction"/>
    <property type="evidence" value="ECO:0007669"/>
    <property type="project" value="TreeGrafter"/>
</dbReference>
<dbReference type="GeneID" id="14884865"/>
<dbReference type="KEGG" id="eiv:EIN_133870"/>
<evidence type="ECO:0000256" key="4">
    <source>
        <dbReference type="ARBA" id="ARBA00022741"/>
    </source>
</evidence>
<dbReference type="GO" id="GO:0005942">
    <property type="term" value="C:phosphatidylinositol 3-kinase complex"/>
    <property type="evidence" value="ECO:0007669"/>
    <property type="project" value="TreeGrafter"/>
</dbReference>
<feature type="domain" description="PI3K/PI4K catalytic" evidence="8">
    <location>
        <begin position="552"/>
        <end position="832"/>
    </location>
</feature>
<feature type="domain" description="PI3K-RBD" evidence="10">
    <location>
        <begin position="1"/>
        <end position="85"/>
    </location>
</feature>
<evidence type="ECO:0000259" key="11">
    <source>
        <dbReference type="PROSITE" id="PS51547"/>
    </source>
</evidence>
<dbReference type="PROSITE" id="PS50290">
    <property type="entry name" value="PI3_4_KINASE_3"/>
    <property type="match status" value="1"/>
</dbReference>
<dbReference type="SMART" id="SM00145">
    <property type="entry name" value="PI3Ka"/>
    <property type="match status" value="1"/>
</dbReference>
<comment type="catalytic activity">
    <reaction evidence="1">
        <text>a 1,2-diacyl-sn-glycero-3-phospho-(1D-myo-inositol) + ATP = a 1,2-diacyl-sn-glycero-3-phospho-(1D-myo-inositol-3-phosphate) + ADP + H(+)</text>
        <dbReference type="Rhea" id="RHEA:12709"/>
        <dbReference type="ChEBI" id="CHEBI:15378"/>
        <dbReference type="ChEBI" id="CHEBI:30616"/>
        <dbReference type="ChEBI" id="CHEBI:57880"/>
        <dbReference type="ChEBI" id="CHEBI:58088"/>
        <dbReference type="ChEBI" id="CHEBI:456216"/>
        <dbReference type="EC" id="2.7.1.137"/>
    </reaction>
</comment>
<evidence type="ECO:0000313" key="13">
    <source>
        <dbReference type="Proteomes" id="UP000014680"/>
    </source>
</evidence>
<dbReference type="OMA" id="CCEPQIT"/>
<dbReference type="Pfam" id="PF00794">
    <property type="entry name" value="PI3K_rbd"/>
    <property type="match status" value="1"/>
</dbReference>
<feature type="domain" description="PIK helical" evidence="9">
    <location>
        <begin position="309"/>
        <end position="487"/>
    </location>
</feature>
<dbReference type="InterPro" id="IPR015433">
    <property type="entry name" value="PI3/4_kinase"/>
</dbReference>
<name>A0A0A1TX84_ENTIV</name>
<dbReference type="InterPro" id="IPR035448">
    <property type="entry name" value="PI3Kc"/>
</dbReference>
<accession>A0A0A1TX84</accession>
<dbReference type="RefSeq" id="XP_004185229.1">
    <property type="nucleotide sequence ID" value="XM_004185181.1"/>
</dbReference>
<dbReference type="FunFam" id="1.25.40.70:FF:000016">
    <property type="entry name" value="Phosphatidylinositol 3-kinase catalytic subunit gamma, putative"/>
    <property type="match status" value="1"/>
</dbReference>
<evidence type="ECO:0000256" key="3">
    <source>
        <dbReference type="ARBA" id="ARBA00022679"/>
    </source>
</evidence>
<dbReference type="PROSITE" id="PS51546">
    <property type="entry name" value="PI3K_RBD"/>
    <property type="match status" value="1"/>
</dbReference>
<dbReference type="InterPro" id="IPR001263">
    <property type="entry name" value="PI3K_accessory_dom"/>
</dbReference>
<reference evidence="12 13" key="1">
    <citation type="submission" date="2012-10" db="EMBL/GenBank/DDBJ databases">
        <authorList>
            <person name="Zafar N."/>
            <person name="Inman J."/>
            <person name="Hall N."/>
            <person name="Lorenzi H."/>
            <person name="Caler E."/>
        </authorList>
    </citation>
    <scope>NUCLEOTIDE SEQUENCE [LARGE SCALE GENOMIC DNA]</scope>
    <source>
        <strain evidence="12 13">IP1</strain>
    </source>
</reference>
<gene>
    <name evidence="12" type="ORF">EIN_133870</name>
</gene>
<dbReference type="GO" id="GO:0050920">
    <property type="term" value="P:regulation of chemotaxis"/>
    <property type="evidence" value="ECO:0007669"/>
    <property type="project" value="UniProtKB-ARBA"/>
</dbReference>
<dbReference type="InterPro" id="IPR035892">
    <property type="entry name" value="C2_domain_sf"/>
</dbReference>
<dbReference type="AlphaFoldDB" id="A0A0A1TX84"/>
<proteinExistence type="inferred from homology"/>
<evidence type="ECO:0000259" key="8">
    <source>
        <dbReference type="PROSITE" id="PS50290"/>
    </source>
</evidence>
<dbReference type="SUPFAM" id="SSF56112">
    <property type="entry name" value="Protein kinase-like (PK-like)"/>
    <property type="match status" value="1"/>
</dbReference>
<evidence type="ECO:0000256" key="6">
    <source>
        <dbReference type="ARBA" id="ARBA00022840"/>
    </source>
</evidence>
<dbReference type="GO" id="GO:0031267">
    <property type="term" value="F:small GTPase binding"/>
    <property type="evidence" value="ECO:0007669"/>
    <property type="project" value="UniProtKB-ARBA"/>
</dbReference>
<dbReference type="SUPFAM" id="SSF49562">
    <property type="entry name" value="C2 domain (Calcium/lipid-binding domain, CaLB)"/>
    <property type="match status" value="1"/>
</dbReference>
<evidence type="ECO:0000259" key="9">
    <source>
        <dbReference type="PROSITE" id="PS51545"/>
    </source>
</evidence>
<dbReference type="GO" id="GO:0035005">
    <property type="term" value="F:1-phosphatidylinositol-4-phosphate 3-kinase activity"/>
    <property type="evidence" value="ECO:0007669"/>
    <property type="project" value="TreeGrafter"/>
</dbReference>
<dbReference type="SUPFAM" id="SSF54236">
    <property type="entry name" value="Ubiquitin-like"/>
    <property type="match status" value="1"/>
</dbReference>
<organism evidence="12 13">
    <name type="scientific">Entamoeba invadens IP1</name>
    <dbReference type="NCBI Taxonomy" id="370355"/>
    <lineage>
        <taxon>Eukaryota</taxon>
        <taxon>Amoebozoa</taxon>
        <taxon>Evosea</taxon>
        <taxon>Archamoebae</taxon>
        <taxon>Mastigamoebida</taxon>
        <taxon>Entamoebidae</taxon>
        <taxon>Entamoeba</taxon>
    </lineage>
</organism>
<evidence type="ECO:0000256" key="2">
    <source>
        <dbReference type="ARBA" id="ARBA00012073"/>
    </source>
</evidence>
<dbReference type="GO" id="GO:0048015">
    <property type="term" value="P:phosphatidylinositol-mediated signaling"/>
    <property type="evidence" value="ECO:0007669"/>
    <property type="project" value="TreeGrafter"/>
</dbReference>
<keyword evidence="13" id="KW-1185">Reference proteome</keyword>
<dbReference type="Pfam" id="PF00613">
    <property type="entry name" value="PI3Ka"/>
    <property type="match status" value="1"/>
</dbReference>
<dbReference type="EC" id="2.7.1.137" evidence="2"/>
<dbReference type="GO" id="GO:0016477">
    <property type="term" value="P:cell migration"/>
    <property type="evidence" value="ECO:0007669"/>
    <property type="project" value="TreeGrafter"/>
</dbReference>
<dbReference type="InterPro" id="IPR002420">
    <property type="entry name" value="PI3K-type_C2_dom"/>
</dbReference>
<dbReference type="Gene3D" id="3.30.1010.10">
    <property type="entry name" value="Phosphatidylinositol 3-kinase Catalytic Subunit, Chain A, domain 4"/>
    <property type="match status" value="1"/>
</dbReference>
<evidence type="ECO:0000259" key="10">
    <source>
        <dbReference type="PROSITE" id="PS51546"/>
    </source>
</evidence>
<feature type="domain" description="C2 PI3K-type" evidence="11">
    <location>
        <begin position="128"/>
        <end position="290"/>
    </location>
</feature>
<dbReference type="InterPro" id="IPR000403">
    <property type="entry name" value="PI3/4_kinase_cat_dom"/>
</dbReference>
<dbReference type="FunFam" id="3.30.1010.10:FF:000008">
    <property type="entry name" value="Phosphatidylinositol 4,5-bisphosphate 3-kinase catalytic subunit gamma"/>
    <property type="match status" value="1"/>
</dbReference>
<dbReference type="Proteomes" id="UP000014680">
    <property type="component" value="Unassembled WGS sequence"/>
</dbReference>
<dbReference type="GO" id="GO:0009617">
    <property type="term" value="P:response to bacterium"/>
    <property type="evidence" value="ECO:0007669"/>
    <property type="project" value="UniProtKB-ARBA"/>
</dbReference>
<sequence>MKTIIHLPTDTISFVIKELHTKLYNSNPAVFPENSRDVDFVLKVRGLNEFLIPEKSDGGEYVLSDFDYVRRCVHENLPIDLVLYDRNKLHERLWKADQIGLMGHLNTFIGSEVKALSDKTRYLSQRDLKTPMCVEITQLDNFKYTKATDKMNFSVNFKCFITGSLYYGVNLLAKEEVSPIFEIENGRIKFNSPLVLTFNILISSIPRETKIVLSVYYTDLSATGVPPELSKRQECLATINSKLIDYNGFFIRTKFRCGMWERVEPNPINMCCENTSNEACSIQFKLIEFNKPVIMDTFTATDDEMKTQMASEIKLKAEDVIIYKKAVEADPMAELTTEEIRMLWTYRAMVMKTKPRALSRVVRAVDFSDQEEVLELHRLLQKWPLIEPSHALELLDFHYPDEEVRIYALKCIDAMKDYELVDFLPQLIQALKFELHHLSTLADFLLRRALRNKNVIGHQFFWFLKAEVHDPRVTERYGTLLEAFLNGIEGYRSELYNEVHLQNQLVTLANQVKAISTKEDQKAHLKSSLNKYNYPNEMSLPLDSRLRVKRTVPNTGNVFSSKKKPLMLVWENLDPLGKNILVIQKVGDDLRQDVLTLQMLRLMNNIWKSAGLDLRMLPYQCMATGNEMGMLELVEDSETYGAIIAKEEGTFRVFKDDVLTKWMKEQCNRPESKVTFDQAVENFVYSCAGYCVATYILGIGDRHSDNVMIRRDGRFFHIDFGHFLGNFKSKFGVKRERTPFKFTPHFAHVMGGKGSKMFKKFEELCISAFTCIRKQGSLFIYLFRLMLATGIPELQKEKDIEYMRDTFMFDKKEDEAGEEFRQLIYKCLDAKSQTFNDLVHDYVHYK</sequence>
<evidence type="ECO:0000313" key="12">
    <source>
        <dbReference type="EMBL" id="ELP85883.1"/>
    </source>
</evidence>
<dbReference type="Gene3D" id="1.25.40.70">
    <property type="entry name" value="Phosphatidylinositol 3-kinase, accessory domain (PIK)"/>
    <property type="match status" value="1"/>
</dbReference>
<dbReference type="InterPro" id="IPR000341">
    <property type="entry name" value="PI3K_Ras-bd_dom"/>
</dbReference>
<dbReference type="InterPro" id="IPR016024">
    <property type="entry name" value="ARM-type_fold"/>
</dbReference>
<keyword evidence="6" id="KW-0067">ATP-binding</keyword>
<dbReference type="InterPro" id="IPR011009">
    <property type="entry name" value="Kinase-like_dom_sf"/>
</dbReference>
<dbReference type="InterPro" id="IPR018936">
    <property type="entry name" value="PI3/4_kinase_CS"/>
</dbReference>
<dbReference type="Pfam" id="PF00792">
    <property type="entry name" value="PI3K_C2"/>
    <property type="match status" value="1"/>
</dbReference>
<dbReference type="EMBL" id="KB207027">
    <property type="protein sequence ID" value="ELP85883.1"/>
    <property type="molecule type" value="Genomic_DNA"/>
</dbReference>
<protein>
    <recommendedName>
        <fullName evidence="2">phosphatidylinositol 3-kinase</fullName>
        <ecNumber evidence="2">2.7.1.137</ecNumber>
    </recommendedName>
</protein>
<dbReference type="Gene3D" id="2.60.40.150">
    <property type="entry name" value="C2 domain"/>
    <property type="match status" value="1"/>
</dbReference>
<comment type="similarity">
    <text evidence="7">Belongs to the PI3/PI4-kinase family.</text>
</comment>
<keyword evidence="5 12" id="KW-0418">Kinase</keyword>